<feature type="region of interest" description="Disordered" evidence="1">
    <location>
        <begin position="1"/>
        <end position="23"/>
    </location>
</feature>
<accession>A0A1I5PD99</accession>
<dbReference type="InterPro" id="IPR055222">
    <property type="entry name" value="PRISE-like_Rossmann-fold"/>
</dbReference>
<dbReference type="PANTHER" id="PTHR32487:SF0">
    <property type="entry name" value="3-OXO-DELTA(4,5)-STEROID 5-BETA-REDUCTASE"/>
    <property type="match status" value="1"/>
</dbReference>
<sequence>MTRKDPLCPGDIPENRKDIMMTDESPPGGDGTVLVAGAHGVVGGAVVRALLESGGRVATVARRGPVGPPDGPPVGDHLQVDLLDAAATRAALAARPDITAIVHAAYIERETMAATVEPNVAMLRNLLDAVHGSPSRLRHVVLIGGGKSYGEHLGGYKTPAKESDPRFLGPIFYNDQEDLLHADAARADYTWTVLRPDAVIGPSLGSPMNMLTGLAVYAGVCRHQGVPLRFPGSPAAWGALHQATDARVLARAVAWALRSPAARNEVFNVTNGDNFRWRHLWPEIADFFGTPAAPPQPMSLAEQMADKGPVWDAIVREHGLRPTALSRIASWPFVDGWFAAGDDMVQSTIKIRQAGFGDCVDTHVSFLDNLAMLRDLSLIP</sequence>
<name>A0A1I5PD99_9ACTN</name>
<gene>
    <name evidence="3" type="ORF">SAMN04489713_11398</name>
</gene>
<dbReference type="SUPFAM" id="SSF51735">
    <property type="entry name" value="NAD(P)-binding Rossmann-fold domains"/>
    <property type="match status" value="1"/>
</dbReference>
<protein>
    <submittedName>
        <fullName evidence="3">Nucleoside-diphosphate-sugar epimerase</fullName>
    </submittedName>
</protein>
<evidence type="ECO:0000256" key="1">
    <source>
        <dbReference type="SAM" id="MobiDB-lite"/>
    </source>
</evidence>
<dbReference type="Gene3D" id="3.40.50.720">
    <property type="entry name" value="NAD(P)-binding Rossmann-like Domain"/>
    <property type="match status" value="1"/>
</dbReference>
<dbReference type="Pfam" id="PF22917">
    <property type="entry name" value="PRISE"/>
    <property type="match status" value="1"/>
</dbReference>
<dbReference type="CDD" id="cd08948">
    <property type="entry name" value="5beta-POR_like_SDR_a"/>
    <property type="match status" value="1"/>
</dbReference>
<dbReference type="PANTHER" id="PTHR32487">
    <property type="entry name" value="3-OXO-DELTA(4,5)-STEROID 5-BETA-REDUCTASE"/>
    <property type="match status" value="1"/>
</dbReference>
<evidence type="ECO:0000313" key="3">
    <source>
        <dbReference type="EMBL" id="SFP32064.1"/>
    </source>
</evidence>
<proteinExistence type="predicted"/>
<dbReference type="InterPro" id="IPR036291">
    <property type="entry name" value="NAD(P)-bd_dom_sf"/>
</dbReference>
<evidence type="ECO:0000259" key="2">
    <source>
        <dbReference type="Pfam" id="PF22917"/>
    </source>
</evidence>
<feature type="domain" description="PRISE-like Rossmann-fold" evidence="2">
    <location>
        <begin position="89"/>
        <end position="322"/>
    </location>
</feature>
<keyword evidence="4" id="KW-1185">Reference proteome</keyword>
<dbReference type="AlphaFoldDB" id="A0A1I5PD99"/>
<evidence type="ECO:0000313" key="4">
    <source>
        <dbReference type="Proteomes" id="UP000183413"/>
    </source>
</evidence>
<organism evidence="3 4">
    <name type="scientific">Actinomadura madurae</name>
    <dbReference type="NCBI Taxonomy" id="1993"/>
    <lineage>
        <taxon>Bacteria</taxon>
        <taxon>Bacillati</taxon>
        <taxon>Actinomycetota</taxon>
        <taxon>Actinomycetes</taxon>
        <taxon>Streptosporangiales</taxon>
        <taxon>Thermomonosporaceae</taxon>
        <taxon>Actinomadura</taxon>
    </lineage>
</organism>
<dbReference type="Proteomes" id="UP000183413">
    <property type="component" value="Unassembled WGS sequence"/>
</dbReference>
<dbReference type="InParanoid" id="A0A1I5PD99"/>
<reference evidence="3 4" key="1">
    <citation type="submission" date="2016-10" db="EMBL/GenBank/DDBJ databases">
        <authorList>
            <person name="de Groot N.N."/>
        </authorList>
    </citation>
    <scope>NUCLEOTIDE SEQUENCE [LARGE SCALE GENOMIC DNA]</scope>
    <source>
        <strain evidence="3 4">DSM 43067</strain>
    </source>
</reference>
<dbReference type="eggNOG" id="COG0451">
    <property type="taxonomic scope" value="Bacteria"/>
</dbReference>
<dbReference type="EMBL" id="FOVH01000013">
    <property type="protein sequence ID" value="SFP32064.1"/>
    <property type="molecule type" value="Genomic_DNA"/>
</dbReference>
<dbReference type="STRING" id="1993.SAMN04489713_11398"/>